<organism evidence="2">
    <name type="scientific">Arundo donax</name>
    <name type="common">Giant reed</name>
    <name type="synonym">Donax arundinaceus</name>
    <dbReference type="NCBI Taxonomy" id="35708"/>
    <lineage>
        <taxon>Eukaryota</taxon>
        <taxon>Viridiplantae</taxon>
        <taxon>Streptophyta</taxon>
        <taxon>Embryophyta</taxon>
        <taxon>Tracheophyta</taxon>
        <taxon>Spermatophyta</taxon>
        <taxon>Magnoliopsida</taxon>
        <taxon>Liliopsida</taxon>
        <taxon>Poales</taxon>
        <taxon>Poaceae</taxon>
        <taxon>PACMAD clade</taxon>
        <taxon>Arundinoideae</taxon>
        <taxon>Arundineae</taxon>
        <taxon>Arundo</taxon>
    </lineage>
</organism>
<evidence type="ECO:0000313" key="2">
    <source>
        <dbReference type="EMBL" id="JAD93946.1"/>
    </source>
</evidence>
<dbReference type="AlphaFoldDB" id="A0A0A9E1N6"/>
<feature type="region of interest" description="Disordered" evidence="1">
    <location>
        <begin position="40"/>
        <end position="89"/>
    </location>
</feature>
<feature type="region of interest" description="Disordered" evidence="1">
    <location>
        <begin position="116"/>
        <end position="152"/>
    </location>
</feature>
<protein>
    <submittedName>
        <fullName evidence="2">Uncharacterized protein</fullName>
    </submittedName>
</protein>
<name>A0A0A9E1N6_ARUDO</name>
<feature type="compositionally biased region" description="Polar residues" evidence="1">
    <location>
        <begin position="67"/>
        <end position="76"/>
    </location>
</feature>
<evidence type="ECO:0000256" key="1">
    <source>
        <dbReference type="SAM" id="MobiDB-lite"/>
    </source>
</evidence>
<reference evidence="2" key="1">
    <citation type="submission" date="2014-09" db="EMBL/GenBank/DDBJ databases">
        <authorList>
            <person name="Magalhaes I.L.F."/>
            <person name="Oliveira U."/>
            <person name="Santos F.R."/>
            <person name="Vidigal T.H.D.A."/>
            <person name="Brescovit A.D."/>
            <person name="Santos A.J."/>
        </authorList>
    </citation>
    <scope>NUCLEOTIDE SEQUENCE</scope>
    <source>
        <tissue evidence="2">Shoot tissue taken approximately 20 cm above the soil surface</tissue>
    </source>
</reference>
<feature type="compositionally biased region" description="Polar residues" evidence="1">
    <location>
        <begin position="44"/>
        <end position="57"/>
    </location>
</feature>
<accession>A0A0A9E1N6</accession>
<sequence length="152" mass="16341">MLINSQMFAITISHHPDQNACLVSALVPSQQGEKNVTYPVRPVDTTTDFEGTTSLQPTQPPSGNAPPGNQSVQRTMPRQMPQPMVGMPRMPAGANIAAFNAASQAGMVGLNPGNIPMQRGAGGQSHPHQLRRKADQGMGMQNPGYPQQKRRF</sequence>
<reference evidence="2" key="2">
    <citation type="journal article" date="2015" name="Data Brief">
        <title>Shoot transcriptome of the giant reed, Arundo donax.</title>
        <authorList>
            <person name="Barrero R.A."/>
            <person name="Guerrero F.D."/>
            <person name="Moolhuijzen P."/>
            <person name="Goolsby J.A."/>
            <person name="Tidwell J."/>
            <person name="Bellgard S.E."/>
            <person name="Bellgard M.I."/>
        </authorList>
    </citation>
    <scope>NUCLEOTIDE SEQUENCE</scope>
    <source>
        <tissue evidence="2">Shoot tissue taken approximately 20 cm above the soil surface</tissue>
    </source>
</reference>
<dbReference type="EMBL" id="GBRH01203949">
    <property type="protein sequence ID" value="JAD93946.1"/>
    <property type="molecule type" value="Transcribed_RNA"/>
</dbReference>
<proteinExistence type="predicted"/>